<sequence>MMTKWFIIIGLMIPLMLQAQKLEDLVEKDPEPVIKKQRGLAYSLVETGSGLGGFYEVPMDNILPFLHVGAAFDILLIRDKTQFEYYDPYYGYISIGKNNNVFLLDLMVTAKYRLFPYDFADQFRPFITAGAGPVFGMNFPETATDVPLKNQYLWAPGALIGFGIDAGDEGKTYFGFRFQYRFMPFSEKLGERQDHSMVDIRLELGQRF</sequence>
<name>A0A7V1LMH6_CALAY</name>
<evidence type="ECO:0008006" key="2">
    <source>
        <dbReference type="Google" id="ProtNLM"/>
    </source>
</evidence>
<evidence type="ECO:0000313" key="1">
    <source>
        <dbReference type="EMBL" id="HED10734.1"/>
    </source>
</evidence>
<accession>A0A7V1LMH6</accession>
<dbReference type="EMBL" id="DRLD01000235">
    <property type="protein sequence ID" value="HED10734.1"/>
    <property type="molecule type" value="Genomic_DNA"/>
</dbReference>
<reference evidence="1" key="1">
    <citation type="journal article" date="2020" name="mSystems">
        <title>Genome- and Community-Level Interaction Insights into Carbon Utilization and Element Cycling Functions of Hydrothermarchaeota in Hydrothermal Sediment.</title>
        <authorList>
            <person name="Zhou Z."/>
            <person name="Liu Y."/>
            <person name="Xu W."/>
            <person name="Pan J."/>
            <person name="Luo Z.H."/>
            <person name="Li M."/>
        </authorList>
    </citation>
    <scope>NUCLEOTIDE SEQUENCE [LARGE SCALE GENOMIC DNA]</scope>
    <source>
        <strain evidence="1">HyVt-456</strain>
    </source>
</reference>
<proteinExistence type="predicted"/>
<organism evidence="1">
    <name type="scientific">Caldithrix abyssi</name>
    <dbReference type="NCBI Taxonomy" id="187145"/>
    <lineage>
        <taxon>Bacteria</taxon>
        <taxon>Pseudomonadati</taxon>
        <taxon>Calditrichota</taxon>
        <taxon>Calditrichia</taxon>
        <taxon>Calditrichales</taxon>
        <taxon>Calditrichaceae</taxon>
        <taxon>Caldithrix</taxon>
    </lineage>
</organism>
<comment type="caution">
    <text evidence="1">The sequence shown here is derived from an EMBL/GenBank/DDBJ whole genome shotgun (WGS) entry which is preliminary data.</text>
</comment>
<protein>
    <recommendedName>
        <fullName evidence="2">Outer membrane protein beta-barrel domain-containing protein</fullName>
    </recommendedName>
</protein>
<dbReference type="Proteomes" id="UP000886005">
    <property type="component" value="Unassembled WGS sequence"/>
</dbReference>
<gene>
    <name evidence="1" type="ORF">ENJ10_08595</name>
</gene>
<dbReference type="AlphaFoldDB" id="A0A7V1LMH6"/>